<dbReference type="VEuPathDB" id="TriTrypDB:LdBPK_200340.1"/>
<feature type="region of interest" description="Disordered" evidence="3">
    <location>
        <begin position="615"/>
        <end position="688"/>
    </location>
</feature>
<feature type="compositionally biased region" description="Low complexity" evidence="3">
    <location>
        <begin position="117"/>
        <end position="126"/>
    </location>
</feature>
<dbReference type="EMBL" id="RHLD01000038">
    <property type="protein sequence ID" value="TPP45541.1"/>
    <property type="molecule type" value="Genomic_DNA"/>
</dbReference>
<keyword evidence="1" id="KW-0433">Leucine-rich repeat</keyword>
<organism evidence="4 5">
    <name type="scientific">Leishmania donovani</name>
    <dbReference type="NCBI Taxonomy" id="5661"/>
    <lineage>
        <taxon>Eukaryota</taxon>
        <taxon>Discoba</taxon>
        <taxon>Euglenozoa</taxon>
        <taxon>Kinetoplastea</taxon>
        <taxon>Metakinetoplastina</taxon>
        <taxon>Trypanosomatida</taxon>
        <taxon>Trypanosomatidae</taxon>
        <taxon>Leishmaniinae</taxon>
        <taxon>Leishmania</taxon>
    </lineage>
</organism>
<evidence type="ECO:0000256" key="2">
    <source>
        <dbReference type="ARBA" id="ARBA00022737"/>
    </source>
</evidence>
<feature type="region of interest" description="Disordered" evidence="3">
    <location>
        <begin position="71"/>
        <end position="130"/>
    </location>
</feature>
<dbReference type="InterPro" id="IPR001611">
    <property type="entry name" value="Leu-rich_rpt"/>
</dbReference>
<dbReference type="VEuPathDB" id="TriTrypDB:LdCL_200008200"/>
<dbReference type="InterPro" id="IPR025875">
    <property type="entry name" value="Leu-rich_rpt_4"/>
</dbReference>
<dbReference type="PROSITE" id="PS51450">
    <property type="entry name" value="LRR"/>
    <property type="match status" value="1"/>
</dbReference>
<reference evidence="5" key="1">
    <citation type="submission" date="2019-02" db="EMBL/GenBank/DDBJ databases">
        <title>FDA dAtabase for Regulatory Grade micrObial Sequences (FDA-ARGOS): Supporting development and validation of Infectious Disease Dx tests.</title>
        <authorList>
            <person name="Duncan R."/>
            <person name="Fisher C."/>
            <person name="Tallon L."/>
            <person name="Sadzewicz L."/>
            <person name="Sengamalay N."/>
            <person name="Ott S."/>
            <person name="Godinez A."/>
            <person name="Nagaraj S."/>
            <person name="Vavikolanu K."/>
            <person name="Vyas G."/>
            <person name="Nadendla S."/>
            <person name="Aluvathingal J."/>
            <person name="Sichtig H."/>
        </authorList>
    </citation>
    <scope>NUCLEOTIDE SEQUENCE [LARGE SCALE GENOMIC DNA]</scope>
    <source>
        <strain evidence="5">FDAARGOS_360</strain>
    </source>
</reference>
<comment type="caution">
    <text evidence="4">The sequence shown here is derived from an EMBL/GenBank/DDBJ whole genome shotgun (WGS) entry which is preliminary data.</text>
</comment>
<dbReference type="VEuPathDB" id="TriTrypDB:LdBPK_200350.1"/>
<evidence type="ECO:0000313" key="5">
    <source>
        <dbReference type="Proteomes" id="UP000318821"/>
    </source>
</evidence>
<dbReference type="AlphaFoldDB" id="A0A504X933"/>
<name>A0A504X933_LEIDO</name>
<keyword evidence="2" id="KW-0677">Repeat</keyword>
<protein>
    <submittedName>
        <fullName evidence="4">Leucine Rich repeats (2 copies) family protein</fullName>
    </submittedName>
</protein>
<evidence type="ECO:0000256" key="3">
    <source>
        <dbReference type="SAM" id="MobiDB-lite"/>
    </source>
</evidence>
<dbReference type="VEuPathDB" id="TriTrypDB:LDHU3_20.0400"/>
<dbReference type="InterPro" id="IPR032675">
    <property type="entry name" value="LRR_dom_sf"/>
</dbReference>
<feature type="region of interest" description="Disordered" evidence="3">
    <location>
        <begin position="731"/>
        <end position="757"/>
    </location>
</feature>
<dbReference type="InterPro" id="IPR003591">
    <property type="entry name" value="Leu-rich_rpt_typical-subtyp"/>
</dbReference>
<dbReference type="PANTHER" id="PTHR15454">
    <property type="entry name" value="NISCHARIN RELATED"/>
    <property type="match status" value="1"/>
</dbReference>
<dbReference type="SMART" id="SM00369">
    <property type="entry name" value="LRR_TYP"/>
    <property type="match status" value="3"/>
</dbReference>
<dbReference type="PANTHER" id="PTHR15454:SF67">
    <property type="entry name" value="LEUCINE-RICH REPEAT PROTEIN (LRRP)"/>
    <property type="match status" value="1"/>
</dbReference>
<feature type="region of interest" description="Disordered" evidence="3">
    <location>
        <begin position="366"/>
        <end position="444"/>
    </location>
</feature>
<dbReference type="VEuPathDB" id="TriTrypDB:LdCL_200008300"/>
<dbReference type="SUPFAM" id="SSF52058">
    <property type="entry name" value="L domain-like"/>
    <property type="match status" value="1"/>
</dbReference>
<dbReference type="Proteomes" id="UP000318821">
    <property type="component" value="Unassembled WGS sequence"/>
</dbReference>
<feature type="compositionally biased region" description="Basic residues" evidence="3">
    <location>
        <begin position="401"/>
        <end position="418"/>
    </location>
</feature>
<dbReference type="Gene3D" id="3.80.10.10">
    <property type="entry name" value="Ribonuclease Inhibitor"/>
    <property type="match status" value="2"/>
</dbReference>
<proteinExistence type="predicted"/>
<feature type="compositionally biased region" description="Basic and acidic residues" evidence="3">
    <location>
        <begin position="623"/>
        <end position="636"/>
    </location>
</feature>
<sequence length="779" mass="83623">MLRSSLVMRGGFSQEAFHRMTKYITSRNPNEKYLRTGHIVLETLKRYHSYILTVALISAFTVYDHHQNPEKMPGAVHDGRSLRHCTPVPGPRGAPSQNPRRPPQASAKPPARRASRRGSAATTSAPGGIELTRAQQIEAKAARDAVVGAMTKSSPQTAKKFVESISLDIDVETTRQLLCSNKGFVALPSSIGVLCRQLRKLDLSGNDLTDLSPLATLQHLSNLNVAHNGRLASLKGLSGTCLSVLNISFCAVESLEGLEHTALTLRTLIANDNRLQLHSPLLADVVATAGEDAVKMEAAREHLPESLRRSSSHSSADLRAVAQRNYDIFSTFQQCETVVLSRNTHLCQLFPTWGVEQVATECGEVPGRASAAADDEDSDDAADGASTSMSADDDGGDSASRGKKRRASAAERHNHRGIAAHPTDRSASNTAAAAREPFGGSPEMSAYNQRRHALALAHPLSVFERLSRLRKLSLSGCELHSLPVRWFLPMVTELRLAQNHLTSLQPDGVILRSLHILDISNNLFASVASLRRCRYLEQLNVRGNPLIEEGALQDKAAGLTTAERIADVAATTSSSGTSAVPIAVQQRLLRLFPNMKLLDGQPMMTAGQVRAAYMQRNARSAAKRQDKLTEKGRSDGPDIFASPHEARDDVGDAHAASDDSERDSSSGDAPRTAPMARAVARSPARKARRADSAVIAAEADEKDVVVEAPLSVVKTAHAPIVRRERVLLRPGAAAASGSNAAAAGQKRKAGQTPTSPAAAVYGQAAVAKLLEQSRSRSAW</sequence>
<feature type="compositionally biased region" description="Low complexity" evidence="3">
    <location>
        <begin position="731"/>
        <end position="744"/>
    </location>
</feature>
<evidence type="ECO:0000256" key="1">
    <source>
        <dbReference type="ARBA" id="ARBA00022614"/>
    </source>
</evidence>
<dbReference type="Pfam" id="PF12799">
    <property type="entry name" value="LRR_4"/>
    <property type="match status" value="1"/>
</dbReference>
<feature type="compositionally biased region" description="Acidic residues" evidence="3">
    <location>
        <begin position="373"/>
        <end position="382"/>
    </location>
</feature>
<accession>A0A504X933</accession>
<feature type="compositionally biased region" description="Basic and acidic residues" evidence="3">
    <location>
        <begin position="644"/>
        <end position="665"/>
    </location>
</feature>
<gene>
    <name evidence="4" type="ORF">CGC20_31890</name>
</gene>
<dbReference type="VEuPathDB" id="TriTrypDB:LDHU3_20.0390"/>
<evidence type="ECO:0000313" key="4">
    <source>
        <dbReference type="EMBL" id="TPP45541.1"/>
    </source>
</evidence>
<dbReference type="GO" id="GO:0005737">
    <property type="term" value="C:cytoplasm"/>
    <property type="evidence" value="ECO:0007669"/>
    <property type="project" value="TreeGrafter"/>
</dbReference>
<dbReference type="FunFam" id="3.80.10.10:FF:001016">
    <property type="entry name" value="Leucine Rich Repeat, putative"/>
    <property type="match status" value="1"/>
</dbReference>